<protein>
    <recommendedName>
        <fullName evidence="9">Sidoreflexin</fullName>
    </recommendedName>
</protein>
<feature type="transmembrane region" description="Helical" evidence="9">
    <location>
        <begin position="274"/>
        <end position="294"/>
    </location>
</feature>
<evidence type="ECO:0000256" key="3">
    <source>
        <dbReference type="ARBA" id="ARBA00022448"/>
    </source>
</evidence>
<dbReference type="Pfam" id="PF03820">
    <property type="entry name" value="SFXNs"/>
    <property type="match status" value="1"/>
</dbReference>
<evidence type="ECO:0000256" key="9">
    <source>
        <dbReference type="RuleBase" id="RU362000"/>
    </source>
</evidence>
<evidence type="ECO:0000256" key="2">
    <source>
        <dbReference type="ARBA" id="ARBA00005974"/>
    </source>
</evidence>
<dbReference type="Proteomes" id="UP001648503">
    <property type="component" value="Unassembled WGS sequence"/>
</dbReference>
<feature type="transmembrane region" description="Helical" evidence="9">
    <location>
        <begin position="232"/>
        <end position="254"/>
    </location>
</feature>
<proteinExistence type="inferred from homology"/>
<keyword evidence="8 9" id="KW-0472">Membrane</keyword>
<dbReference type="InterPro" id="IPR004686">
    <property type="entry name" value="Mtc"/>
</dbReference>
<evidence type="ECO:0000256" key="7">
    <source>
        <dbReference type="ARBA" id="ARBA00023128"/>
    </source>
</evidence>
<reference evidence="10 11" key="1">
    <citation type="submission" date="2021-02" db="EMBL/GenBank/DDBJ databases">
        <title>Variation within the Batrachochytrium salamandrivorans European outbreak.</title>
        <authorList>
            <person name="Kelly M."/>
            <person name="Pasmans F."/>
            <person name="Shea T.P."/>
            <person name="Munoz J.F."/>
            <person name="Carranza S."/>
            <person name="Cuomo C.A."/>
            <person name="Martel A."/>
        </authorList>
    </citation>
    <scope>NUCLEOTIDE SEQUENCE [LARGE SCALE GENOMIC DNA]</scope>
    <source>
        <strain evidence="10 11">AMFP18/2</strain>
    </source>
</reference>
<keyword evidence="5" id="KW-0029">Amino-acid transport</keyword>
<dbReference type="EMBL" id="JAFCIX010000577">
    <property type="protein sequence ID" value="KAH6585933.1"/>
    <property type="molecule type" value="Genomic_DNA"/>
</dbReference>
<comment type="caution">
    <text evidence="10">The sequence shown here is derived from an EMBL/GenBank/DDBJ whole genome shotgun (WGS) entry which is preliminary data.</text>
</comment>
<keyword evidence="7 9" id="KW-0496">Mitochondrion</keyword>
<comment type="similarity">
    <text evidence="2 9">Belongs to the sideroflexin family.</text>
</comment>
<evidence type="ECO:0000313" key="10">
    <source>
        <dbReference type="EMBL" id="KAH6585933.1"/>
    </source>
</evidence>
<keyword evidence="3" id="KW-0813">Transport</keyword>
<evidence type="ECO:0000256" key="4">
    <source>
        <dbReference type="ARBA" id="ARBA00022692"/>
    </source>
</evidence>
<evidence type="ECO:0000256" key="8">
    <source>
        <dbReference type="ARBA" id="ARBA00023136"/>
    </source>
</evidence>
<sequence length="329" mass="35496">MTPDTQPKIDLSQSRYDQSTYLGRLRHFSEITDPRNLFASETELQAAKQLVQTYKAGGATPNASEEQLWRAKQLVDSTFHPDTGEKVLLPFRMSSFVPTNVPIIAAMLMPNPSIAAIVFWQWVNQSANVAFNYCNANKTTEMSMTETVGAYAAAVGASCTIAVGLNQWLLRAKHLSPTTLSVLSRGVPFAAVAAAGTLNVFLMRQKELKEGIQVQDATGTVLGKSQIAGTHAVGQVAVSRIVTAAPALFIPGLIMSQMERTSLFKRFPRAVGPFNLLTVTGSLLAALPCAIALFPQTASISTDKLEPHLQGLVTSNGSPVDRVYFNRGL</sequence>
<gene>
    <name evidence="10" type="ORF">BASA50_000877</name>
</gene>
<organism evidence="10 11">
    <name type="scientific">Batrachochytrium salamandrivorans</name>
    <dbReference type="NCBI Taxonomy" id="1357716"/>
    <lineage>
        <taxon>Eukaryota</taxon>
        <taxon>Fungi</taxon>
        <taxon>Fungi incertae sedis</taxon>
        <taxon>Chytridiomycota</taxon>
        <taxon>Chytridiomycota incertae sedis</taxon>
        <taxon>Chytridiomycetes</taxon>
        <taxon>Rhizophydiales</taxon>
        <taxon>Rhizophydiales incertae sedis</taxon>
        <taxon>Batrachochytrium</taxon>
    </lineage>
</organism>
<keyword evidence="11" id="KW-1185">Reference proteome</keyword>
<evidence type="ECO:0000256" key="6">
    <source>
        <dbReference type="ARBA" id="ARBA00022989"/>
    </source>
</evidence>
<comment type="subcellular location">
    <subcellularLocation>
        <location evidence="1 9">Mitochondrion membrane</location>
        <topology evidence="1 9">Multi-pass membrane protein</topology>
    </subcellularLocation>
</comment>
<dbReference type="PANTHER" id="PTHR11153:SF6">
    <property type="entry name" value="SIDEROFLEXIN-5"/>
    <property type="match status" value="1"/>
</dbReference>
<feature type="transmembrane region" description="Helical" evidence="9">
    <location>
        <begin position="148"/>
        <end position="170"/>
    </location>
</feature>
<evidence type="ECO:0000256" key="1">
    <source>
        <dbReference type="ARBA" id="ARBA00004225"/>
    </source>
</evidence>
<evidence type="ECO:0000313" key="11">
    <source>
        <dbReference type="Proteomes" id="UP001648503"/>
    </source>
</evidence>
<keyword evidence="6 9" id="KW-1133">Transmembrane helix</keyword>
<feature type="transmembrane region" description="Helical" evidence="9">
    <location>
        <begin position="101"/>
        <end position="123"/>
    </location>
</feature>
<dbReference type="NCBIfam" id="TIGR00798">
    <property type="entry name" value="mtc"/>
    <property type="match status" value="1"/>
</dbReference>
<keyword evidence="4 9" id="KW-0812">Transmembrane</keyword>
<accession>A0ABQ8ESK9</accession>
<name>A0ABQ8ESK9_9FUNG</name>
<feature type="transmembrane region" description="Helical" evidence="9">
    <location>
        <begin position="182"/>
        <end position="202"/>
    </location>
</feature>
<evidence type="ECO:0000256" key="5">
    <source>
        <dbReference type="ARBA" id="ARBA00022970"/>
    </source>
</evidence>
<dbReference type="PANTHER" id="PTHR11153">
    <property type="entry name" value="SIDEROFLEXIN"/>
    <property type="match status" value="1"/>
</dbReference>